<comment type="similarity">
    <text evidence="1">Belongs to the MPI phosphatase family.</text>
</comment>
<evidence type="ECO:0000313" key="10">
    <source>
        <dbReference type="Proteomes" id="UP000221080"/>
    </source>
</evidence>
<dbReference type="PANTHER" id="PTHR10828:SF17">
    <property type="entry name" value="PROTEIN-TYROSINE-PHOSPHATASE"/>
    <property type="match status" value="1"/>
</dbReference>
<dbReference type="InterPro" id="IPR036873">
    <property type="entry name" value="Rhodanese-like_dom_sf"/>
</dbReference>
<feature type="region of interest" description="Disordered" evidence="8">
    <location>
        <begin position="63"/>
        <end position="190"/>
    </location>
</feature>
<dbReference type="GO" id="GO:0051301">
    <property type="term" value="P:cell division"/>
    <property type="evidence" value="ECO:0007669"/>
    <property type="project" value="UniProtKB-KW"/>
</dbReference>
<dbReference type="InterPro" id="IPR000751">
    <property type="entry name" value="MPI_Phosphatase"/>
</dbReference>
<evidence type="ECO:0000256" key="5">
    <source>
        <dbReference type="ARBA" id="ARBA00022801"/>
    </source>
</evidence>
<reference evidence="11" key="2">
    <citation type="submission" date="2025-08" db="UniProtKB">
        <authorList>
            <consortium name="RefSeq"/>
        </authorList>
    </citation>
    <scope>IDENTIFICATION</scope>
    <source>
        <tissue evidence="11">Blood</tissue>
    </source>
</reference>
<dbReference type="SMART" id="SM00450">
    <property type="entry name" value="RHOD"/>
    <property type="match status" value="1"/>
</dbReference>
<dbReference type="Proteomes" id="UP000221080">
    <property type="component" value="Chromosome 26"/>
</dbReference>
<evidence type="ECO:0000256" key="8">
    <source>
        <dbReference type="SAM" id="MobiDB-lite"/>
    </source>
</evidence>
<dbReference type="AlphaFoldDB" id="A0A9F7QSV6"/>
<keyword evidence="4" id="KW-0498">Mitosis</keyword>
<keyword evidence="3 11" id="KW-0132">Cell division</keyword>
<protein>
    <recommendedName>
        <fullName evidence="2">protein-tyrosine-phosphatase</fullName>
        <ecNumber evidence="2">3.1.3.48</ecNumber>
    </recommendedName>
</protein>
<accession>A0A9F7QSV6</accession>
<dbReference type="Pfam" id="PF00581">
    <property type="entry name" value="Rhodanese"/>
    <property type="match status" value="1"/>
</dbReference>
<keyword evidence="10" id="KW-1185">Reference proteome</keyword>
<evidence type="ECO:0000256" key="4">
    <source>
        <dbReference type="ARBA" id="ARBA00022776"/>
    </source>
</evidence>
<evidence type="ECO:0000259" key="9">
    <source>
        <dbReference type="PROSITE" id="PS50206"/>
    </source>
</evidence>
<dbReference type="PROSITE" id="PS50206">
    <property type="entry name" value="RHODANESE_3"/>
    <property type="match status" value="1"/>
</dbReference>
<feature type="domain" description="Rhodanese" evidence="9">
    <location>
        <begin position="259"/>
        <end position="406"/>
    </location>
</feature>
<feature type="compositionally biased region" description="Acidic residues" evidence="8">
    <location>
        <begin position="130"/>
        <end position="139"/>
    </location>
</feature>
<feature type="compositionally biased region" description="Polar residues" evidence="8">
    <location>
        <begin position="111"/>
        <end position="126"/>
    </location>
</feature>
<feature type="region of interest" description="Disordered" evidence="8">
    <location>
        <begin position="300"/>
        <end position="343"/>
    </location>
</feature>
<evidence type="ECO:0000256" key="7">
    <source>
        <dbReference type="ARBA" id="ARBA00023306"/>
    </source>
</evidence>
<evidence type="ECO:0000313" key="11">
    <source>
        <dbReference type="RefSeq" id="XP_053532280.1"/>
    </source>
</evidence>
<dbReference type="GO" id="GO:0010971">
    <property type="term" value="P:positive regulation of G2/M transition of mitotic cell cycle"/>
    <property type="evidence" value="ECO:0007669"/>
    <property type="project" value="TreeGrafter"/>
</dbReference>
<feature type="region of interest" description="Disordered" evidence="8">
    <location>
        <begin position="425"/>
        <end position="444"/>
    </location>
</feature>
<dbReference type="GO" id="GO:0005634">
    <property type="term" value="C:nucleus"/>
    <property type="evidence" value="ECO:0007669"/>
    <property type="project" value="TreeGrafter"/>
</dbReference>
<dbReference type="GeneID" id="108258441"/>
<evidence type="ECO:0000256" key="6">
    <source>
        <dbReference type="ARBA" id="ARBA00022912"/>
    </source>
</evidence>
<feature type="compositionally biased region" description="Basic residues" evidence="8">
    <location>
        <begin position="425"/>
        <end position="438"/>
    </location>
</feature>
<dbReference type="CTD" id="558053"/>
<keyword evidence="5" id="KW-0378">Hydrolase</keyword>
<keyword evidence="6" id="KW-0904">Protein phosphatase</keyword>
<reference evidence="10" key="1">
    <citation type="journal article" date="2016" name="Nat. Commun.">
        <title>The channel catfish genome sequence provides insights into the evolution of scale formation in teleosts.</title>
        <authorList>
            <person name="Liu Z."/>
            <person name="Liu S."/>
            <person name="Yao J."/>
            <person name="Bao L."/>
            <person name="Zhang J."/>
            <person name="Li Y."/>
            <person name="Jiang C."/>
            <person name="Sun L."/>
            <person name="Wang R."/>
            <person name="Zhang Y."/>
            <person name="Zhou T."/>
            <person name="Zeng Q."/>
            <person name="Fu Q."/>
            <person name="Gao S."/>
            <person name="Li N."/>
            <person name="Koren S."/>
            <person name="Jiang Y."/>
            <person name="Zimin A."/>
            <person name="Xu P."/>
            <person name="Phillippy A.M."/>
            <person name="Geng X."/>
            <person name="Song L."/>
            <person name="Sun F."/>
            <person name="Li C."/>
            <person name="Wang X."/>
            <person name="Chen A."/>
            <person name="Jin Y."/>
            <person name="Yuan Z."/>
            <person name="Yang Y."/>
            <person name="Tan S."/>
            <person name="Peatman E."/>
            <person name="Lu J."/>
            <person name="Qin Z."/>
            <person name="Dunham R."/>
            <person name="Li Z."/>
            <person name="Sonstegard T."/>
            <person name="Feng J."/>
            <person name="Danzmann R.G."/>
            <person name="Schroeder S."/>
            <person name="Scheffler B."/>
            <person name="Duke M.V."/>
            <person name="Ballard L."/>
            <person name="Kucuktas H."/>
            <person name="Kaltenboeck L."/>
            <person name="Liu H."/>
            <person name="Armbruster J."/>
            <person name="Xie Y."/>
            <person name="Kirby M.L."/>
            <person name="Tian Y."/>
            <person name="Flanagan M.E."/>
            <person name="Mu W."/>
            <person name="Waldbieser G.C."/>
        </authorList>
    </citation>
    <scope>NUCLEOTIDE SEQUENCE [LARGE SCALE GENOMIC DNA]</scope>
    <source>
        <strain evidence="10">SDA103</strain>
    </source>
</reference>
<organism evidence="10 11">
    <name type="scientific">Ictalurus punctatus</name>
    <name type="common">Channel catfish</name>
    <name type="synonym">Silurus punctatus</name>
    <dbReference type="NCBI Taxonomy" id="7998"/>
    <lineage>
        <taxon>Eukaryota</taxon>
        <taxon>Metazoa</taxon>
        <taxon>Chordata</taxon>
        <taxon>Craniata</taxon>
        <taxon>Vertebrata</taxon>
        <taxon>Euteleostomi</taxon>
        <taxon>Actinopterygii</taxon>
        <taxon>Neopterygii</taxon>
        <taxon>Teleostei</taxon>
        <taxon>Ostariophysi</taxon>
        <taxon>Siluriformes</taxon>
        <taxon>Ictaluridae</taxon>
        <taxon>Ictalurus</taxon>
    </lineage>
</organism>
<dbReference type="Gene3D" id="3.40.250.10">
    <property type="entry name" value="Rhodanese-like domain"/>
    <property type="match status" value="1"/>
</dbReference>
<dbReference type="PRINTS" id="PR00716">
    <property type="entry name" value="MPIPHPHTASE"/>
</dbReference>
<dbReference type="GO" id="GO:0000086">
    <property type="term" value="P:G2/M transition of mitotic cell cycle"/>
    <property type="evidence" value="ECO:0007669"/>
    <property type="project" value="TreeGrafter"/>
</dbReference>
<proteinExistence type="inferred from homology"/>
<dbReference type="EC" id="3.1.3.48" evidence="2"/>
<dbReference type="GO" id="GO:0005737">
    <property type="term" value="C:cytoplasm"/>
    <property type="evidence" value="ECO:0007669"/>
    <property type="project" value="TreeGrafter"/>
</dbReference>
<evidence type="ECO:0000256" key="3">
    <source>
        <dbReference type="ARBA" id="ARBA00022618"/>
    </source>
</evidence>
<dbReference type="GO" id="GO:0004725">
    <property type="term" value="F:protein tyrosine phosphatase activity"/>
    <property type="evidence" value="ECO:0007669"/>
    <property type="project" value="UniProtKB-EC"/>
</dbReference>
<feature type="compositionally biased region" description="Polar residues" evidence="8">
    <location>
        <begin position="80"/>
        <end position="95"/>
    </location>
</feature>
<dbReference type="KEGG" id="ipu:108258441"/>
<evidence type="ECO:0000256" key="2">
    <source>
        <dbReference type="ARBA" id="ARBA00013064"/>
    </source>
</evidence>
<dbReference type="RefSeq" id="XP_053532280.1">
    <property type="nucleotide sequence ID" value="XM_053676305.1"/>
</dbReference>
<gene>
    <name evidence="11" type="primary">cdc25d</name>
</gene>
<sequence>MCILNEITVIPGSSGHIKHKLVCDVCMRTDKAGFVCMEMSGLRQDTGWSVSPVSELSSCMQSLRCQDSSTPRRRLDLTPELSSSDEGQPSGQHTPTVMMRRTRSYRKVKSSEQTSNTRGSQTNSLRGGTEDDEGAEDADKENTGVRKSVRVRLFSSSSLEDPEDQLQSGRRSKGPSCSSPEEEEPDSPDSVSLMLFQRLRSRRDPAHTLTPDSTVTDHHLTGDFSQHPVLPVEKVNHQDLHCVSAQTVASLISGQFGAVVEDFLIIDCRYPYEYRGGHIKGAVNLYTKSQILKAFLQGSSSPQVSPAGRRAPGGASVLGTRGSRGETPASGGPAAGGDNEGASSPRKLIVFHCEFSSERGPRLCQYLRELDRTVNVQTYPHLLYPELYLLQGGYKHFYFCCPELCEPHGYVPMRHSDFREQLRRFSRKRRQHRRRRPIRSQQRT</sequence>
<name>A0A9F7QSV6_ICTPU</name>
<evidence type="ECO:0000256" key="1">
    <source>
        <dbReference type="ARBA" id="ARBA00011065"/>
    </source>
</evidence>
<dbReference type="OrthoDB" id="9999371at2759"/>
<keyword evidence="7" id="KW-0131">Cell cycle</keyword>
<dbReference type="SUPFAM" id="SSF52821">
    <property type="entry name" value="Rhodanese/Cell cycle control phosphatase"/>
    <property type="match status" value="1"/>
</dbReference>
<dbReference type="InterPro" id="IPR001763">
    <property type="entry name" value="Rhodanese-like_dom"/>
</dbReference>
<dbReference type="PANTHER" id="PTHR10828">
    <property type="entry name" value="M-PHASE INDUCER PHOSPHATASE DUAL SPECIFICITY PHOSPHATASE CDC25"/>
    <property type="match status" value="1"/>
</dbReference>
<dbReference type="GO" id="GO:0110032">
    <property type="term" value="P:positive regulation of G2/MI transition of meiotic cell cycle"/>
    <property type="evidence" value="ECO:0007669"/>
    <property type="project" value="TreeGrafter"/>
</dbReference>